<dbReference type="EMBL" id="JACHMP010000001">
    <property type="protein sequence ID" value="MBB5820127.1"/>
    <property type="molecule type" value="Genomic_DNA"/>
</dbReference>
<accession>A0A7W9IG58</accession>
<comment type="caution">
    <text evidence="1">The sequence shown here is derived from an EMBL/GenBank/DDBJ whole genome shotgun (WGS) entry which is preliminary data.</text>
</comment>
<evidence type="ECO:0000313" key="2">
    <source>
        <dbReference type="Proteomes" id="UP000540685"/>
    </source>
</evidence>
<dbReference type="RefSeq" id="WP_184537274.1">
    <property type="nucleotide sequence ID" value="NZ_JACHMP010000001.1"/>
</dbReference>
<dbReference type="Proteomes" id="UP000540685">
    <property type="component" value="Unassembled WGS sequence"/>
</dbReference>
<keyword evidence="2" id="KW-1185">Reference proteome</keyword>
<organism evidence="1 2">
    <name type="scientific">Streptosporangium becharense</name>
    <dbReference type="NCBI Taxonomy" id="1816182"/>
    <lineage>
        <taxon>Bacteria</taxon>
        <taxon>Bacillati</taxon>
        <taxon>Actinomycetota</taxon>
        <taxon>Actinomycetes</taxon>
        <taxon>Streptosporangiales</taxon>
        <taxon>Streptosporangiaceae</taxon>
        <taxon>Streptosporangium</taxon>
    </lineage>
</organism>
<reference evidence="1 2" key="1">
    <citation type="submission" date="2020-08" db="EMBL/GenBank/DDBJ databases">
        <title>Sequencing the genomes of 1000 actinobacteria strains.</title>
        <authorList>
            <person name="Klenk H.-P."/>
        </authorList>
    </citation>
    <scope>NUCLEOTIDE SEQUENCE [LARGE SCALE GENOMIC DNA]</scope>
    <source>
        <strain evidence="1 2">DSM 46887</strain>
    </source>
</reference>
<sequence>MTQTQPPTCRTCGAMVEHPGRHREWHEALERLMPDLRAELERTQGAELPGEGFTF</sequence>
<dbReference type="AlphaFoldDB" id="A0A7W9IG58"/>
<protein>
    <submittedName>
        <fullName evidence="1">Uncharacterized protein</fullName>
    </submittedName>
</protein>
<gene>
    <name evidence="1" type="ORF">F4562_003189</name>
</gene>
<name>A0A7W9IG58_9ACTN</name>
<proteinExistence type="predicted"/>
<evidence type="ECO:0000313" key="1">
    <source>
        <dbReference type="EMBL" id="MBB5820127.1"/>
    </source>
</evidence>